<protein>
    <submittedName>
        <fullName evidence="1">Uncharacterized protein</fullName>
    </submittedName>
</protein>
<reference evidence="1 2" key="1">
    <citation type="journal article" date="2018" name="Mol. Biol. Evol.">
        <title>Broad Genomic Sampling Reveals a Smut Pathogenic Ancestry of the Fungal Clade Ustilaginomycotina.</title>
        <authorList>
            <person name="Kijpornyongpan T."/>
            <person name="Mondo S.J."/>
            <person name="Barry K."/>
            <person name="Sandor L."/>
            <person name="Lee J."/>
            <person name="Lipzen A."/>
            <person name="Pangilinan J."/>
            <person name="LaButti K."/>
            <person name="Hainaut M."/>
            <person name="Henrissat B."/>
            <person name="Grigoriev I.V."/>
            <person name="Spatafora J.W."/>
            <person name="Aime M.C."/>
        </authorList>
    </citation>
    <scope>NUCLEOTIDE SEQUENCE [LARGE SCALE GENOMIC DNA]</scope>
    <source>
        <strain evidence="1 2">SA 807</strain>
    </source>
</reference>
<accession>A0ACD0P5A8</accession>
<keyword evidence="2" id="KW-1185">Reference proteome</keyword>
<proteinExistence type="predicted"/>
<organism evidence="1 2">
    <name type="scientific">Violaceomyces palustris</name>
    <dbReference type="NCBI Taxonomy" id="1673888"/>
    <lineage>
        <taxon>Eukaryota</taxon>
        <taxon>Fungi</taxon>
        <taxon>Dikarya</taxon>
        <taxon>Basidiomycota</taxon>
        <taxon>Ustilaginomycotina</taxon>
        <taxon>Ustilaginomycetes</taxon>
        <taxon>Violaceomycetales</taxon>
        <taxon>Violaceomycetaceae</taxon>
        <taxon>Violaceomyces</taxon>
    </lineage>
</organism>
<evidence type="ECO:0000313" key="2">
    <source>
        <dbReference type="Proteomes" id="UP000245626"/>
    </source>
</evidence>
<sequence>MYQTVGHDAVHLVAEAMQLPLYRRVITGLPLNQAAEYGDRMPSPNFSAPTTLTAGSPERDETEDLYELLMMVKRNHPDVEAVSVGAILSNYQRVRVEHV</sequence>
<dbReference type="EMBL" id="KZ819734">
    <property type="protein sequence ID" value="PWN53246.1"/>
    <property type="molecule type" value="Genomic_DNA"/>
</dbReference>
<name>A0ACD0P5A8_9BASI</name>
<evidence type="ECO:0000313" key="1">
    <source>
        <dbReference type="EMBL" id="PWN53246.1"/>
    </source>
</evidence>
<gene>
    <name evidence="1" type="ORF">IE53DRAFT_384268</name>
</gene>
<dbReference type="Proteomes" id="UP000245626">
    <property type="component" value="Unassembled WGS sequence"/>
</dbReference>